<gene>
    <name evidence="2" type="ORF">EZS28_028218</name>
</gene>
<comment type="caution">
    <text evidence="2">The sequence shown here is derived from an EMBL/GenBank/DDBJ whole genome shotgun (WGS) entry which is preliminary data.</text>
</comment>
<sequence>MQTTKRTSKQNTIVEALTSTRPVGQLIGLQPLTSAENPSLNAALKKGQAGLISARNREKTDPKINERKDDNSEKKVKLMKHHQSKKKIYRIHTIIQTSIKEYLPSKFQPNWSLNALSEMEKDDSGSAPVGVLGKPKQGKGKRKSKTEGLNASDDQSQSSNAQAQTQIASAVPKPKATLKKGTKNPNRLNPNQKLQRLG</sequence>
<name>A0A5J4V0Y1_9EUKA</name>
<accession>A0A5J4V0Y1</accession>
<dbReference type="AlphaFoldDB" id="A0A5J4V0Y1"/>
<dbReference type="EMBL" id="SNRW01010655">
    <property type="protein sequence ID" value="KAA6376257.1"/>
    <property type="molecule type" value="Genomic_DNA"/>
</dbReference>
<feature type="compositionally biased region" description="Basic and acidic residues" evidence="1">
    <location>
        <begin position="55"/>
        <end position="75"/>
    </location>
</feature>
<feature type="compositionally biased region" description="Polar residues" evidence="1">
    <location>
        <begin position="183"/>
        <end position="198"/>
    </location>
</feature>
<feature type="region of interest" description="Disordered" evidence="1">
    <location>
        <begin position="119"/>
        <end position="198"/>
    </location>
</feature>
<reference evidence="2 3" key="1">
    <citation type="submission" date="2019-03" db="EMBL/GenBank/DDBJ databases">
        <title>Single cell metagenomics reveals metabolic interactions within the superorganism composed of flagellate Streblomastix strix and complex community of Bacteroidetes bacteria on its surface.</title>
        <authorList>
            <person name="Treitli S.C."/>
            <person name="Kolisko M."/>
            <person name="Husnik F."/>
            <person name="Keeling P."/>
            <person name="Hampl V."/>
        </authorList>
    </citation>
    <scope>NUCLEOTIDE SEQUENCE [LARGE SCALE GENOMIC DNA]</scope>
    <source>
        <strain evidence="2">ST1C</strain>
    </source>
</reference>
<feature type="region of interest" description="Disordered" evidence="1">
    <location>
        <begin position="46"/>
        <end position="75"/>
    </location>
</feature>
<evidence type="ECO:0000313" key="3">
    <source>
        <dbReference type="Proteomes" id="UP000324800"/>
    </source>
</evidence>
<evidence type="ECO:0000313" key="2">
    <source>
        <dbReference type="EMBL" id="KAA6376257.1"/>
    </source>
</evidence>
<feature type="compositionally biased region" description="Low complexity" evidence="1">
    <location>
        <begin position="150"/>
        <end position="170"/>
    </location>
</feature>
<organism evidence="2 3">
    <name type="scientific">Streblomastix strix</name>
    <dbReference type="NCBI Taxonomy" id="222440"/>
    <lineage>
        <taxon>Eukaryota</taxon>
        <taxon>Metamonada</taxon>
        <taxon>Preaxostyla</taxon>
        <taxon>Oxymonadida</taxon>
        <taxon>Streblomastigidae</taxon>
        <taxon>Streblomastix</taxon>
    </lineage>
</organism>
<protein>
    <submittedName>
        <fullName evidence="2">Uncharacterized protein</fullName>
    </submittedName>
</protein>
<evidence type="ECO:0000256" key="1">
    <source>
        <dbReference type="SAM" id="MobiDB-lite"/>
    </source>
</evidence>
<dbReference type="Proteomes" id="UP000324800">
    <property type="component" value="Unassembled WGS sequence"/>
</dbReference>
<proteinExistence type="predicted"/>